<reference evidence="1 2" key="1">
    <citation type="submission" date="2020-11" db="EMBL/GenBank/DDBJ databases">
        <title>Arthrobacter antarcticus sp. nov., isolated from Antarctic Soil.</title>
        <authorList>
            <person name="Li J."/>
        </authorList>
    </citation>
    <scope>NUCLEOTIDE SEQUENCE [LARGE SCALE GENOMIC DNA]</scope>
    <source>
        <strain evidence="1 2">Z1-20</strain>
    </source>
</reference>
<evidence type="ECO:0000313" key="1">
    <source>
        <dbReference type="EMBL" id="MBG0738795.1"/>
    </source>
</evidence>
<name>A0A931CLR8_9MICC</name>
<gene>
    <name evidence="1" type="ORF">IV500_05095</name>
</gene>
<proteinExistence type="predicted"/>
<dbReference type="RefSeq" id="WP_196395731.1">
    <property type="nucleotide sequence ID" value="NZ_JADNYM010000005.1"/>
</dbReference>
<dbReference type="Proteomes" id="UP000655366">
    <property type="component" value="Unassembled WGS sequence"/>
</dbReference>
<dbReference type="AlphaFoldDB" id="A0A931CLR8"/>
<evidence type="ECO:0000313" key="2">
    <source>
        <dbReference type="Proteomes" id="UP000655366"/>
    </source>
</evidence>
<accession>A0A931CLR8</accession>
<sequence length="83" mass="9413">MSTPQDELPAEIVRQCCPYKSCTTRLYLVMEAVLDPESPTGASVAYYYRRESNDNGYWGPCAADEIRVYLADLSYLPTKHAEQ</sequence>
<dbReference type="EMBL" id="JADNYM010000005">
    <property type="protein sequence ID" value="MBG0738795.1"/>
    <property type="molecule type" value="Genomic_DNA"/>
</dbReference>
<organism evidence="1 2">
    <name type="scientific">Arthrobacter terrae</name>
    <dbReference type="NCBI Taxonomy" id="2935737"/>
    <lineage>
        <taxon>Bacteria</taxon>
        <taxon>Bacillati</taxon>
        <taxon>Actinomycetota</taxon>
        <taxon>Actinomycetes</taxon>
        <taxon>Micrococcales</taxon>
        <taxon>Micrococcaceae</taxon>
        <taxon>Arthrobacter</taxon>
    </lineage>
</organism>
<keyword evidence="2" id="KW-1185">Reference proteome</keyword>
<comment type="caution">
    <text evidence="1">The sequence shown here is derived from an EMBL/GenBank/DDBJ whole genome shotgun (WGS) entry which is preliminary data.</text>
</comment>
<protein>
    <submittedName>
        <fullName evidence="1">Uncharacterized protein</fullName>
    </submittedName>
</protein>